<feature type="transmembrane region" description="Helical" evidence="12">
    <location>
        <begin position="385"/>
        <end position="407"/>
    </location>
</feature>
<feature type="transmembrane region" description="Helical" evidence="12">
    <location>
        <begin position="1195"/>
        <end position="1216"/>
    </location>
</feature>
<evidence type="ECO:0000256" key="5">
    <source>
        <dbReference type="ARBA" id="ARBA00022741"/>
    </source>
</evidence>
<accession>A0A672IM89</accession>
<evidence type="ECO:0000256" key="12">
    <source>
        <dbReference type="SAM" id="Phobius"/>
    </source>
</evidence>
<dbReference type="GO" id="GO:0005737">
    <property type="term" value="C:cytoplasm"/>
    <property type="evidence" value="ECO:0007669"/>
    <property type="project" value="UniProtKB-ARBA"/>
</dbReference>
<dbReference type="SMART" id="SM00382">
    <property type="entry name" value="AAA"/>
    <property type="match status" value="2"/>
</dbReference>
<protein>
    <recommendedName>
        <fullName evidence="13">ABC transporter domain-containing protein</fullName>
    </recommendedName>
</protein>
<dbReference type="InterPro" id="IPR027417">
    <property type="entry name" value="P-loop_NTPase"/>
</dbReference>
<feature type="transmembrane region" description="Helical" evidence="12">
    <location>
        <begin position="427"/>
        <end position="449"/>
    </location>
</feature>
<dbReference type="GO" id="GO:0012505">
    <property type="term" value="C:endomembrane system"/>
    <property type="evidence" value="ECO:0007669"/>
    <property type="project" value="UniProtKB-SubCell"/>
</dbReference>
<evidence type="ECO:0000256" key="6">
    <source>
        <dbReference type="ARBA" id="ARBA00022840"/>
    </source>
</evidence>
<evidence type="ECO:0000256" key="4">
    <source>
        <dbReference type="ARBA" id="ARBA00022737"/>
    </source>
</evidence>
<dbReference type="Pfam" id="PF00005">
    <property type="entry name" value="ABC_tran"/>
    <property type="match status" value="2"/>
</dbReference>
<dbReference type="PROSITE" id="PS50893">
    <property type="entry name" value="ABC_TRANSPORTER_2"/>
    <property type="match status" value="2"/>
</dbReference>
<dbReference type="Ensembl" id="ENSSFAT00005044459.1">
    <property type="protein sequence ID" value="ENSSFAP00005042913.1"/>
    <property type="gene ID" value="ENSSFAG00005018469.1"/>
</dbReference>
<keyword evidence="8" id="KW-0445">Lipid transport</keyword>
<feature type="transmembrane region" description="Helical" evidence="12">
    <location>
        <begin position="1283"/>
        <end position="1304"/>
    </location>
</feature>
<dbReference type="InterPro" id="IPR017871">
    <property type="entry name" value="ABC_transporter-like_CS"/>
</dbReference>
<feature type="domain" description="ABC transporter" evidence="13">
    <location>
        <begin position="1355"/>
        <end position="1588"/>
    </location>
</feature>
<dbReference type="PANTHER" id="PTHR19229">
    <property type="entry name" value="ATP-BINDING CASSETTE TRANSPORTER SUBFAMILY A ABCA"/>
    <property type="match status" value="1"/>
</dbReference>
<dbReference type="GO" id="GO:0140359">
    <property type="term" value="F:ABC-type transporter activity"/>
    <property type="evidence" value="ECO:0007669"/>
    <property type="project" value="InterPro"/>
</dbReference>
<keyword evidence="5" id="KW-0547">Nucleotide-binding</keyword>
<feature type="transmembrane region" description="Helical" evidence="12">
    <location>
        <begin position="354"/>
        <end position="373"/>
    </location>
</feature>
<dbReference type="InterPro" id="IPR026082">
    <property type="entry name" value="ABCA"/>
</dbReference>
<dbReference type="Pfam" id="PF23321">
    <property type="entry name" value="R1_ABCA1"/>
    <property type="match status" value="1"/>
</dbReference>
<dbReference type="Gene3D" id="3.40.50.300">
    <property type="entry name" value="P-loop containing nucleotide triphosphate hydrolases"/>
    <property type="match status" value="2"/>
</dbReference>
<evidence type="ECO:0000313" key="14">
    <source>
        <dbReference type="Ensembl" id="ENSSFAP00005042913.1"/>
    </source>
</evidence>
<dbReference type="InterPro" id="IPR003439">
    <property type="entry name" value="ABC_transporter-like_ATP-bd"/>
</dbReference>
<dbReference type="PANTHER" id="PTHR19229:SF98">
    <property type="entry name" value="PHOSPHOLIPID-TRANSPORTING ATPASE ABCA3"/>
    <property type="match status" value="1"/>
</dbReference>
<feature type="transmembrane region" description="Helical" evidence="12">
    <location>
        <begin position="1159"/>
        <end position="1183"/>
    </location>
</feature>
<dbReference type="Pfam" id="PF12698">
    <property type="entry name" value="ABC2_membrane_3"/>
    <property type="match status" value="2"/>
</dbReference>
<evidence type="ECO:0000259" key="13">
    <source>
        <dbReference type="PROSITE" id="PS50893"/>
    </source>
</evidence>
<keyword evidence="15" id="KW-1185">Reference proteome</keyword>
<dbReference type="InterPro" id="IPR003593">
    <property type="entry name" value="AAA+_ATPase"/>
</dbReference>
<feature type="transmembrane region" description="Helical" evidence="12">
    <location>
        <begin position="285"/>
        <end position="313"/>
    </location>
</feature>
<dbReference type="FunFam" id="3.40.50.300:FF:000465">
    <property type="entry name" value="ATP-binding cassette, sub-family A (ABC1), member 3"/>
    <property type="match status" value="1"/>
</dbReference>
<dbReference type="GO" id="GO:0005524">
    <property type="term" value="F:ATP binding"/>
    <property type="evidence" value="ECO:0007669"/>
    <property type="project" value="UniProtKB-KW"/>
</dbReference>
<feature type="transmembrane region" description="Helical" evidence="12">
    <location>
        <begin position="17"/>
        <end position="37"/>
    </location>
</feature>
<feature type="transmembrane region" description="Helical" evidence="12">
    <location>
        <begin position="908"/>
        <end position="929"/>
    </location>
</feature>
<comment type="subcellular location">
    <subcellularLocation>
        <location evidence="1">Endomembrane system</location>
        <topology evidence="1">Multi-pass membrane protein</topology>
    </subcellularLocation>
</comment>
<keyword evidence="4" id="KW-0677">Repeat</keyword>
<feature type="transmembrane region" description="Helical" evidence="12">
    <location>
        <begin position="1078"/>
        <end position="1101"/>
    </location>
</feature>
<dbReference type="InterPro" id="IPR013525">
    <property type="entry name" value="ABC2_TM"/>
</dbReference>
<dbReference type="SUPFAM" id="SSF52540">
    <property type="entry name" value="P-loop containing nucleoside triphosphate hydrolases"/>
    <property type="match status" value="2"/>
</dbReference>
<feature type="transmembrane region" description="Helical" evidence="12">
    <location>
        <begin position="1121"/>
        <end position="1147"/>
    </location>
</feature>
<evidence type="ECO:0000256" key="8">
    <source>
        <dbReference type="ARBA" id="ARBA00023055"/>
    </source>
</evidence>
<keyword evidence="10" id="KW-0325">Glycoprotein</keyword>
<evidence type="ECO:0000256" key="10">
    <source>
        <dbReference type="ARBA" id="ARBA00023180"/>
    </source>
</evidence>
<feature type="transmembrane region" description="Helical" evidence="12">
    <location>
        <begin position="325"/>
        <end position="348"/>
    </location>
</feature>
<evidence type="ECO:0000256" key="7">
    <source>
        <dbReference type="ARBA" id="ARBA00022989"/>
    </source>
</evidence>
<feature type="domain" description="ABC transporter" evidence="13">
    <location>
        <begin position="511"/>
        <end position="744"/>
    </location>
</feature>
<reference evidence="14" key="1">
    <citation type="submission" date="2019-06" db="EMBL/GenBank/DDBJ databases">
        <authorList>
            <consortium name="Wellcome Sanger Institute Data Sharing"/>
        </authorList>
    </citation>
    <scope>NUCLEOTIDE SEQUENCE [LARGE SCALE GENOMIC DNA]</scope>
</reference>
<keyword evidence="3 12" id="KW-0812">Transmembrane</keyword>
<dbReference type="CDD" id="cd03263">
    <property type="entry name" value="ABC_subfamily_A"/>
    <property type="match status" value="2"/>
</dbReference>
<reference evidence="14" key="2">
    <citation type="submission" date="2025-08" db="UniProtKB">
        <authorList>
            <consortium name="Ensembl"/>
        </authorList>
    </citation>
    <scope>IDENTIFICATION</scope>
</reference>
<dbReference type="PROSITE" id="PS00211">
    <property type="entry name" value="ABC_TRANSPORTER_1"/>
    <property type="match status" value="1"/>
</dbReference>
<dbReference type="GO" id="GO:0005319">
    <property type="term" value="F:lipid transporter activity"/>
    <property type="evidence" value="ECO:0007669"/>
    <property type="project" value="TreeGrafter"/>
</dbReference>
<evidence type="ECO:0000256" key="3">
    <source>
        <dbReference type="ARBA" id="ARBA00022692"/>
    </source>
</evidence>
<keyword evidence="2" id="KW-0813">Transport</keyword>
<reference evidence="14" key="3">
    <citation type="submission" date="2025-09" db="UniProtKB">
        <authorList>
            <consortium name="Ensembl"/>
        </authorList>
    </citation>
    <scope>IDENTIFICATION</scope>
</reference>
<evidence type="ECO:0000256" key="11">
    <source>
        <dbReference type="ARBA" id="ARBA00050894"/>
    </source>
</evidence>
<name>A0A672IM89_SALFA</name>
<feature type="transmembrane region" description="Helical" evidence="12">
    <location>
        <begin position="1228"/>
        <end position="1245"/>
    </location>
</feature>
<comment type="catalytic activity">
    <reaction evidence="11">
        <text>cholesterol(in) + ATP + H2O = cholesterol(out) + ADP + phosphate + H(+)</text>
        <dbReference type="Rhea" id="RHEA:39051"/>
        <dbReference type="ChEBI" id="CHEBI:15377"/>
        <dbReference type="ChEBI" id="CHEBI:15378"/>
        <dbReference type="ChEBI" id="CHEBI:16113"/>
        <dbReference type="ChEBI" id="CHEBI:30616"/>
        <dbReference type="ChEBI" id="CHEBI:43474"/>
        <dbReference type="ChEBI" id="CHEBI:456216"/>
    </reaction>
    <physiologicalReaction direction="left-to-right" evidence="11">
        <dbReference type="Rhea" id="RHEA:39052"/>
    </physiologicalReaction>
</comment>
<dbReference type="GO" id="GO:0016887">
    <property type="term" value="F:ATP hydrolysis activity"/>
    <property type="evidence" value="ECO:0007669"/>
    <property type="project" value="InterPro"/>
</dbReference>
<dbReference type="InterPro" id="IPR056264">
    <property type="entry name" value="R2_ABCA1-4-like"/>
</dbReference>
<dbReference type="Proteomes" id="UP000472267">
    <property type="component" value="Chromosome 4"/>
</dbReference>
<proteinExistence type="predicted"/>
<evidence type="ECO:0000313" key="15">
    <source>
        <dbReference type="Proteomes" id="UP000472267"/>
    </source>
</evidence>
<evidence type="ECO:0000256" key="1">
    <source>
        <dbReference type="ARBA" id="ARBA00004127"/>
    </source>
</evidence>
<keyword evidence="7 12" id="KW-1133">Transmembrane helix</keyword>
<dbReference type="FunFam" id="3.40.50.300:FF:000327">
    <property type="entry name" value="ATP-binding cassette sub-family A member 3"/>
    <property type="match status" value="1"/>
</dbReference>
<keyword evidence="6" id="KW-0067">ATP-binding</keyword>
<keyword evidence="9 12" id="KW-0472">Membrane</keyword>
<evidence type="ECO:0000256" key="9">
    <source>
        <dbReference type="ARBA" id="ARBA00023136"/>
    </source>
</evidence>
<sequence length="1680" mass="188851">MLSPALYGYLYWKKRQILVTLVEILLPLLFSGILIVLRQKVPFKNYPNATMYESFAVDWLPKASFRSLQLAYVPGNSSVVRQLAEDVQVRGFETEEQFEKFVRSDPTSRKVLAAVVFEHPFTHDDEPLPLQVSYHLRFSFTPRNAPPKEKSELNPNSDLDWHTLSLFPLFQLPGPREQHYREGGTPGYYREGFLAVQHAVDRAIMRSHNPSAASHVLRQLRVVLSRFPYPAFIYDVFILAIQNQLPLLLVLSFTYTSLNIVRAVVQEKERKLKEYMRMMGLSNWLHWSAWFLMFFLFLSISVFFVTLLLCIQVSDRRDDVFDPTLVFVFLLVFTVATINFSFMISAFFSRANVAAAAGGFLYFLSYLPYLFLWPRYDLLSHSQKVSACLISNVAMAMGAQLIGMFEGKGTGIQWSNLFDSVTVDDDFSMAQVLCLLLFDSVLYGLVAWYMEAVFPGEYGVPLPSYFFLLPSYWCNSPRMALVNEKEEEEDAEKALKGEFIEEEPAGLVSGIKIKHLSKEFKLGNKTRQAVRDLTLNMFEGQITVVLGHNGAGKTTTLSMLTGLFPPTSGRAYINGYDIIQDMNLIRRSLGLCPQHDVLFDNLTVREHLLFYAQLKGYSKDKISDEVDRIIRILNLEDKRQARSKTLSGGMKRKLSIGIALIGDSKVVMLDEPTSGMDPSARRATWDLLQGEKRGRTILLTTHFMDEADLLGDRIAIMAGGELQCCGSPLFLKNKYGAGYHMVIVKDALCNVSEISRLVHLYVPNATLESSAGAELSYILPKESTSKFELLFAELEMNRDELGIASYGASVTTMEEVFLRVGKLVDSSLDIQAIQLPALQYQHERRSHDWTTDDASSISGLTDVTDFTDSGTLISEDCSNIKMNTGVRLHMQQFYAMFLKRALYSWRNWKVMVAQFLVPLVFTVVALVVARTLPDHQNAPQLRLALSRYGHTRVPVALPPEAGPLSALICGRFIDLMFSFLVDFTDYILTQAEEEGGSFNERCVVGAAFRGSSRQYKEATAYFNNEGYHTPATALMMVDNALFKLVAGPNASIETGNYPMPRNLSEAARSQLSEGKTGFAIAINLMYGMASLSSTFALLLVTESSIKSKHVQNVSGVYLSNFWFSALVWDLINFLLPCLLMLVVFKAFGVKAFVEDNHLVDVLLLLLLYGWAVVPLMYLLSFLFSTAATAYTRLTIFNMISGTSTFLAVTIMTIPELNLQSMSRLLDKVFLIFPNYCLGMSFSQFYQNYEFISFCTSSPMSKAICQVLNITYQTNYFSMSEPGVGRFLVAFSVQGVVFIVLLFVIELQCVRTLWQLLATLGRRRKQVDEKDRDVADERKRVLECQPVVESMVGSPLVVQELTKVYSSGESLLAVDRLSLAVGKGECFGLLGFNGAGKTTTFKMLTGDESVTSGEAYIDGYSILRDIKKVQQRIGYCPQFDAVLDHMTGRETLSMYARLRGIPEKYVSGCVENVLRSLLLEPHADKLVRSYSGGNKRKLSAGMALIGGPPVIFLDEPSTGMDPVARRLLWDAVTRTRESGKAIIITSHSMEECEALCTRLAVMVNGQFKCLGSPQHLKSKFGSGYTLLAKVHIEAELEDSDLLLFKDFIESTFPGSQLKDEHQGMVHYHLTDKTLTWAQVFGTLEAAKEKYRIEDYCVSQISLEQVFLSFAQFQHCTQSSRK</sequence>
<gene>
    <name evidence="14" type="primary">abca3b</name>
</gene>
<dbReference type="GO" id="GO:0016020">
    <property type="term" value="C:membrane"/>
    <property type="evidence" value="ECO:0007669"/>
    <property type="project" value="InterPro"/>
</dbReference>
<evidence type="ECO:0000256" key="2">
    <source>
        <dbReference type="ARBA" id="ARBA00022448"/>
    </source>
</evidence>
<organism evidence="14 15">
    <name type="scientific">Salarias fasciatus</name>
    <name type="common">Jewelled blenny</name>
    <name type="synonym">Blennius fasciatus</name>
    <dbReference type="NCBI Taxonomy" id="181472"/>
    <lineage>
        <taxon>Eukaryota</taxon>
        <taxon>Metazoa</taxon>
        <taxon>Chordata</taxon>
        <taxon>Craniata</taxon>
        <taxon>Vertebrata</taxon>
        <taxon>Euteleostomi</taxon>
        <taxon>Actinopterygii</taxon>
        <taxon>Neopterygii</taxon>
        <taxon>Teleostei</taxon>
        <taxon>Neoteleostei</taxon>
        <taxon>Acanthomorphata</taxon>
        <taxon>Ovalentaria</taxon>
        <taxon>Blenniimorphae</taxon>
        <taxon>Blenniiformes</taxon>
        <taxon>Blennioidei</taxon>
        <taxon>Blenniidae</taxon>
        <taxon>Salariinae</taxon>
        <taxon>Salarias</taxon>
    </lineage>
</organism>